<evidence type="ECO:0000313" key="4">
    <source>
        <dbReference type="Proteomes" id="UP000735302"/>
    </source>
</evidence>
<dbReference type="Proteomes" id="UP000735302">
    <property type="component" value="Unassembled WGS sequence"/>
</dbReference>
<keyword evidence="4" id="KW-1185">Reference proteome</keyword>
<feature type="signal peptide" evidence="2">
    <location>
        <begin position="1"/>
        <end position="21"/>
    </location>
</feature>
<dbReference type="SUPFAM" id="SSF49785">
    <property type="entry name" value="Galactose-binding domain-like"/>
    <property type="match status" value="1"/>
</dbReference>
<gene>
    <name evidence="3" type="ORF">PoB_000661100</name>
</gene>
<name>A0AAV3XYT7_9GAST</name>
<reference evidence="3 4" key="1">
    <citation type="journal article" date="2021" name="Elife">
        <title>Chloroplast acquisition without the gene transfer in kleptoplastic sea slugs, Plakobranchus ocellatus.</title>
        <authorList>
            <person name="Maeda T."/>
            <person name="Takahashi S."/>
            <person name="Yoshida T."/>
            <person name="Shimamura S."/>
            <person name="Takaki Y."/>
            <person name="Nagai Y."/>
            <person name="Toyoda A."/>
            <person name="Suzuki Y."/>
            <person name="Arimoto A."/>
            <person name="Ishii H."/>
            <person name="Satoh N."/>
            <person name="Nishiyama T."/>
            <person name="Hasebe M."/>
            <person name="Maruyama T."/>
            <person name="Minagawa J."/>
            <person name="Obokata J."/>
            <person name="Shigenobu S."/>
        </authorList>
    </citation>
    <scope>NUCLEOTIDE SEQUENCE [LARGE SCALE GENOMIC DNA]</scope>
</reference>
<comment type="caution">
    <text evidence="3">The sequence shown here is derived from an EMBL/GenBank/DDBJ whole genome shotgun (WGS) entry which is preliminary data.</text>
</comment>
<evidence type="ECO:0000256" key="2">
    <source>
        <dbReference type="SAM" id="SignalP"/>
    </source>
</evidence>
<proteinExistence type="predicted"/>
<dbReference type="AlphaFoldDB" id="A0AAV3XYT7"/>
<dbReference type="Gene3D" id="2.60.120.260">
    <property type="entry name" value="Galactose-binding domain-like"/>
    <property type="match status" value="1"/>
</dbReference>
<feature type="region of interest" description="Disordered" evidence="1">
    <location>
        <begin position="209"/>
        <end position="229"/>
    </location>
</feature>
<protein>
    <submittedName>
        <fullName evidence="3">Fucolectin-related molecule</fullName>
    </submittedName>
</protein>
<sequence>MFFSLARLIAAILILPTTFTAQCYTNGRVSRNSGCQYKCHCEGDVACDRDTGACKGKCDPQWFGSACQYASLKFTLLKPLAALTDQVDRTCVSSQPVITLRLDTPQRLKWVRVVVYRKDDLRQFQLTYRTESSRGFSSCPGSQRAKVNDFTLDISCPTIEVISELKLSWSGVTALCSLYVSSGRNVALGQSTLQSNTFRNFHSWNAVDGDPGVPDSPRSEFEQTCTHTPPGSPDGWWSVVLSNATEVFRIVIYNRRNPSEPSK</sequence>
<dbReference type="EMBL" id="BLXT01000801">
    <property type="protein sequence ID" value="GFN80105.1"/>
    <property type="molecule type" value="Genomic_DNA"/>
</dbReference>
<feature type="chain" id="PRO_5043562359" evidence="2">
    <location>
        <begin position="22"/>
        <end position="263"/>
    </location>
</feature>
<organism evidence="3 4">
    <name type="scientific">Plakobranchus ocellatus</name>
    <dbReference type="NCBI Taxonomy" id="259542"/>
    <lineage>
        <taxon>Eukaryota</taxon>
        <taxon>Metazoa</taxon>
        <taxon>Spiralia</taxon>
        <taxon>Lophotrochozoa</taxon>
        <taxon>Mollusca</taxon>
        <taxon>Gastropoda</taxon>
        <taxon>Heterobranchia</taxon>
        <taxon>Euthyneura</taxon>
        <taxon>Panpulmonata</taxon>
        <taxon>Sacoglossa</taxon>
        <taxon>Placobranchoidea</taxon>
        <taxon>Plakobranchidae</taxon>
        <taxon>Plakobranchus</taxon>
    </lineage>
</organism>
<dbReference type="InterPro" id="IPR008979">
    <property type="entry name" value="Galactose-bd-like_sf"/>
</dbReference>
<evidence type="ECO:0000313" key="3">
    <source>
        <dbReference type="EMBL" id="GFN80105.1"/>
    </source>
</evidence>
<keyword evidence="2" id="KW-0732">Signal</keyword>
<accession>A0AAV3XYT7</accession>
<evidence type="ECO:0000256" key="1">
    <source>
        <dbReference type="SAM" id="MobiDB-lite"/>
    </source>
</evidence>